<gene>
    <name evidence="2" type="ORF">HDID_LOCUS5934</name>
</gene>
<reference evidence="4" key="1">
    <citation type="submission" date="2017-02" db="UniProtKB">
        <authorList>
            <consortium name="WormBaseParasite"/>
        </authorList>
    </citation>
    <scope>IDENTIFICATION</scope>
</reference>
<accession>A0A0R3SLX1</accession>
<proteinExistence type="predicted"/>
<feature type="compositionally biased region" description="Low complexity" evidence="1">
    <location>
        <begin position="59"/>
        <end position="98"/>
    </location>
</feature>
<name>A0A0R3SLX1_HYMDI</name>
<dbReference type="WBParaSite" id="HDID_0000593601-mRNA-1">
    <property type="protein sequence ID" value="HDID_0000593601-mRNA-1"/>
    <property type="gene ID" value="HDID_0000593601"/>
</dbReference>
<feature type="compositionally biased region" description="Polar residues" evidence="1">
    <location>
        <begin position="124"/>
        <end position="159"/>
    </location>
</feature>
<feature type="compositionally biased region" description="Polar residues" evidence="1">
    <location>
        <begin position="26"/>
        <end position="58"/>
    </location>
</feature>
<evidence type="ECO:0000256" key="1">
    <source>
        <dbReference type="SAM" id="MobiDB-lite"/>
    </source>
</evidence>
<evidence type="ECO:0000313" key="3">
    <source>
        <dbReference type="Proteomes" id="UP000274504"/>
    </source>
</evidence>
<reference evidence="2 3" key="2">
    <citation type="submission" date="2018-11" db="EMBL/GenBank/DDBJ databases">
        <authorList>
            <consortium name="Pathogen Informatics"/>
        </authorList>
    </citation>
    <scope>NUCLEOTIDE SEQUENCE [LARGE SCALE GENOMIC DNA]</scope>
</reference>
<protein>
    <submittedName>
        <fullName evidence="4">CG10616</fullName>
    </submittedName>
</protein>
<dbReference type="EMBL" id="UYSG01003771">
    <property type="protein sequence ID" value="VDL58252.1"/>
    <property type="molecule type" value="Genomic_DNA"/>
</dbReference>
<sequence>DEAESVETIQRSVQRRAQPAGHYNHLAQQNQRPSSVIYTGTSGDLWNNQEEPQVTNFGAANSSSSNQASNHQPRASTASAGLPASAAAVGAQQQQQQLQHRRSQDDTNRGALGASHRLAGSGGLPQSPSFNSGLHLPSSASPVPNEQDGESNSASGKVSFNQGWMVVESLF</sequence>
<dbReference type="Proteomes" id="UP000274504">
    <property type="component" value="Unassembled WGS sequence"/>
</dbReference>
<evidence type="ECO:0000313" key="2">
    <source>
        <dbReference type="EMBL" id="VDL58252.1"/>
    </source>
</evidence>
<dbReference type="STRING" id="6216.A0A0R3SLX1"/>
<organism evidence="4">
    <name type="scientific">Hymenolepis diminuta</name>
    <name type="common">Rat tapeworm</name>
    <dbReference type="NCBI Taxonomy" id="6216"/>
    <lineage>
        <taxon>Eukaryota</taxon>
        <taxon>Metazoa</taxon>
        <taxon>Spiralia</taxon>
        <taxon>Lophotrochozoa</taxon>
        <taxon>Platyhelminthes</taxon>
        <taxon>Cestoda</taxon>
        <taxon>Eucestoda</taxon>
        <taxon>Cyclophyllidea</taxon>
        <taxon>Hymenolepididae</taxon>
        <taxon>Hymenolepis</taxon>
    </lineage>
</organism>
<feature type="region of interest" description="Disordered" evidence="1">
    <location>
        <begin position="1"/>
        <end position="159"/>
    </location>
</feature>
<dbReference type="AlphaFoldDB" id="A0A0R3SLX1"/>
<evidence type="ECO:0000313" key="4">
    <source>
        <dbReference type="WBParaSite" id="HDID_0000593601-mRNA-1"/>
    </source>
</evidence>